<dbReference type="InterPro" id="IPR020575">
    <property type="entry name" value="Hsp90_N"/>
</dbReference>
<protein>
    <submittedName>
        <fullName evidence="10">CIC11C00000001541</fullName>
    </submittedName>
</protein>
<dbReference type="NCBIfam" id="NF003555">
    <property type="entry name" value="PRK05218.1"/>
    <property type="match status" value="1"/>
</dbReference>
<dbReference type="CDD" id="cd16927">
    <property type="entry name" value="HATPase_Hsp90-like"/>
    <property type="match status" value="1"/>
</dbReference>
<keyword evidence="4 7" id="KW-0547">Nucleotide-binding</keyword>
<feature type="binding site" evidence="7">
    <location>
        <position position="87"/>
    </location>
    <ligand>
        <name>ATP</name>
        <dbReference type="ChEBI" id="CHEBI:30616"/>
    </ligand>
</feature>
<feature type="binding site" evidence="7">
    <location>
        <begin position="122"/>
        <end position="127"/>
    </location>
    <ligand>
        <name>ATP</name>
        <dbReference type="ChEBI" id="CHEBI:30616"/>
    </ligand>
</feature>
<feature type="binding site" evidence="7">
    <location>
        <position position="374"/>
    </location>
    <ligand>
        <name>ATP</name>
        <dbReference type="ChEBI" id="CHEBI:30616"/>
    </ligand>
</feature>
<name>A0A1L0CYY9_9ASCO</name>
<feature type="compositionally biased region" description="Basic and acidic residues" evidence="8">
    <location>
        <begin position="246"/>
        <end position="256"/>
    </location>
</feature>
<dbReference type="FunFam" id="3.30.565.10:FF:000001">
    <property type="entry name" value="Heat shock protein HSP 90-alpha"/>
    <property type="match status" value="1"/>
</dbReference>
<evidence type="ECO:0000256" key="8">
    <source>
        <dbReference type="SAM" id="MobiDB-lite"/>
    </source>
</evidence>
<feature type="domain" description="Histidine kinase/HSP90-like ATPase" evidence="9">
    <location>
        <begin position="29"/>
        <end position="167"/>
    </location>
</feature>
<dbReference type="GO" id="GO:0005524">
    <property type="term" value="F:ATP binding"/>
    <property type="evidence" value="ECO:0007669"/>
    <property type="project" value="UniProtKB-KW"/>
</dbReference>
<gene>
    <name evidence="10" type="ORF">SAMEA4029009_CIC11G00000001541</name>
</gene>
<dbReference type="SUPFAM" id="SSF54211">
    <property type="entry name" value="Ribosomal protein S5 domain 2-like"/>
    <property type="match status" value="1"/>
</dbReference>
<proteinExistence type="inferred from homology"/>
<feature type="compositionally biased region" description="Acidic residues" evidence="8">
    <location>
        <begin position="222"/>
        <end position="231"/>
    </location>
</feature>
<comment type="similarity">
    <text evidence="2">Belongs to the heat shock protein 90 family.</text>
</comment>
<dbReference type="AlphaFoldDB" id="A0A1L0CYY9"/>
<comment type="subcellular location">
    <subcellularLocation>
        <location evidence="1">Cytoplasm</location>
    </subcellularLocation>
</comment>
<feature type="region of interest" description="Disordered" evidence="8">
    <location>
        <begin position="673"/>
        <end position="702"/>
    </location>
</feature>
<evidence type="ECO:0000256" key="1">
    <source>
        <dbReference type="ARBA" id="ARBA00004496"/>
    </source>
</evidence>
<dbReference type="InterPro" id="IPR019805">
    <property type="entry name" value="Heat_shock_protein_90_CS"/>
</dbReference>
<dbReference type="PANTHER" id="PTHR11528">
    <property type="entry name" value="HEAT SHOCK PROTEIN 90 FAMILY MEMBER"/>
    <property type="match status" value="1"/>
</dbReference>
<dbReference type="Gene3D" id="3.30.230.80">
    <property type="match status" value="1"/>
</dbReference>
<dbReference type="FunFam" id="1.20.120.790:FF:000001">
    <property type="entry name" value="Heat shock protein 90 alpha"/>
    <property type="match status" value="1"/>
</dbReference>
<evidence type="ECO:0000256" key="7">
    <source>
        <dbReference type="PIRSR" id="PIRSR002583-1"/>
    </source>
</evidence>
<evidence type="ECO:0000256" key="6">
    <source>
        <dbReference type="ARBA" id="ARBA00023186"/>
    </source>
</evidence>
<feature type="binding site" evidence="7">
    <location>
        <position position="95"/>
    </location>
    <ligand>
        <name>ATP</name>
        <dbReference type="ChEBI" id="CHEBI:30616"/>
    </ligand>
</feature>
<feature type="region of interest" description="Disordered" evidence="8">
    <location>
        <begin position="217"/>
        <end position="256"/>
    </location>
</feature>
<dbReference type="SMART" id="SM00387">
    <property type="entry name" value="HATPase_c"/>
    <property type="match status" value="1"/>
</dbReference>
<feature type="binding site" evidence="7">
    <location>
        <position position="40"/>
    </location>
    <ligand>
        <name>ATP</name>
        <dbReference type="ChEBI" id="CHEBI:30616"/>
    </ligand>
</feature>
<dbReference type="EMBL" id="LT635764">
    <property type="protein sequence ID" value="SGZ49436.1"/>
    <property type="molecule type" value="Genomic_DNA"/>
</dbReference>
<evidence type="ECO:0000256" key="2">
    <source>
        <dbReference type="ARBA" id="ARBA00008239"/>
    </source>
</evidence>
<dbReference type="InterPro" id="IPR020568">
    <property type="entry name" value="Ribosomal_Su5_D2-typ_SF"/>
</dbReference>
<dbReference type="GO" id="GO:0051082">
    <property type="term" value="F:unfolded protein binding"/>
    <property type="evidence" value="ECO:0007669"/>
    <property type="project" value="InterPro"/>
</dbReference>
<evidence type="ECO:0000256" key="3">
    <source>
        <dbReference type="ARBA" id="ARBA00022490"/>
    </source>
</evidence>
<organism evidence="10 11">
    <name type="scientific">Sungouiella intermedia</name>
    <dbReference type="NCBI Taxonomy" id="45354"/>
    <lineage>
        <taxon>Eukaryota</taxon>
        <taxon>Fungi</taxon>
        <taxon>Dikarya</taxon>
        <taxon>Ascomycota</taxon>
        <taxon>Saccharomycotina</taxon>
        <taxon>Pichiomycetes</taxon>
        <taxon>Metschnikowiaceae</taxon>
        <taxon>Sungouiella</taxon>
    </lineage>
</organism>
<dbReference type="PROSITE" id="PS00298">
    <property type="entry name" value="HSP90"/>
    <property type="match status" value="1"/>
</dbReference>
<dbReference type="Gene3D" id="3.30.565.10">
    <property type="entry name" value="Histidine kinase-like ATPase, C-terminal domain"/>
    <property type="match status" value="1"/>
</dbReference>
<dbReference type="SUPFAM" id="SSF55874">
    <property type="entry name" value="ATPase domain of HSP90 chaperone/DNA topoisomerase II/histidine kinase"/>
    <property type="match status" value="1"/>
</dbReference>
<dbReference type="Pfam" id="PF13589">
    <property type="entry name" value="HATPase_c_3"/>
    <property type="match status" value="1"/>
</dbReference>
<keyword evidence="3" id="KW-0963">Cytoplasm</keyword>
<evidence type="ECO:0000313" key="10">
    <source>
        <dbReference type="EMBL" id="SGZ49436.1"/>
    </source>
</evidence>
<dbReference type="InterPro" id="IPR037196">
    <property type="entry name" value="HSP90_C"/>
</dbReference>
<evidence type="ECO:0000256" key="5">
    <source>
        <dbReference type="ARBA" id="ARBA00022840"/>
    </source>
</evidence>
<dbReference type="Pfam" id="PF00183">
    <property type="entry name" value="HSP90"/>
    <property type="match status" value="1"/>
</dbReference>
<dbReference type="GO" id="GO:0140662">
    <property type="term" value="F:ATP-dependent protein folding chaperone"/>
    <property type="evidence" value="ECO:0007669"/>
    <property type="project" value="InterPro"/>
</dbReference>
<accession>A0A1L0CYY9</accession>
<sequence>MSDTKVETHEFTAEITQLMSLIINTVYSNKEIFLRELISNASDALDKIRYESLANPSLLDSEPELFIRLTPKPEQKVLEIRDSGIGMTKSDLINNLGTIAKSGTKAFMEALSAGADVSMIGQFGVGFYSLFLVADHVQVISKHNDDEQYIWESNAGGKFTVTLDDKNERIGRGSIIRLFLKEDQLEYLEEKRIKEVVKRHSEFVAYPIQLVVTKEVEKEVPAEEESKEETEDDKKPKLEEVDDEETDKKETKKVTEEVTELEELNKTKPLWTRNPSDVTQEEYNAFYKSISNDWEDPLAVKHFSVEGQLEFRAILFVPKRAPFDAFESKKKKNNIKLYVRRVFITDDAEELIPEWLSFIKGVVDSEDLPLNLSRELLQQNKILKVIKKNIVKKLIETFNEIAEDSEQFEKFYSAFSKNIKLGIHEDQQNRQALAKLLRYYSTKSSEEYTSLSDYVTRMPEHQKNIYYITGESIKAVEKSPFLDALKAKNFEVLFLVDPIDEYAMTQLKEFEDKKLVDITKDFELEETEEEKAQREKEIEEFEPLTKALKEILGDQVEKVVVSHNLVDAPAAIRTGQFGWSANMERIMKAQALRDTTMSSYMSSKKTFEISPKSPIIKELKKKVEADGAEDKTVKDLTTLLYETALLTSGFSLEEPSSFAGRINRLISLGLNIEDDEPEAVEEATTTASTEEPAVESAMEEVD</sequence>
<feature type="compositionally biased region" description="Low complexity" evidence="8">
    <location>
        <begin position="682"/>
        <end position="696"/>
    </location>
</feature>
<dbReference type="SUPFAM" id="SSF110942">
    <property type="entry name" value="HSP90 C-terminal domain"/>
    <property type="match status" value="1"/>
</dbReference>
<dbReference type="Proteomes" id="UP000182259">
    <property type="component" value="Chromosome I"/>
</dbReference>
<feature type="binding site" evidence="7">
    <location>
        <begin position="102"/>
        <end position="103"/>
    </location>
    <ligand>
        <name>ATP</name>
        <dbReference type="ChEBI" id="CHEBI:30616"/>
    </ligand>
</feature>
<reference evidence="10 11" key="1">
    <citation type="submission" date="2016-10" db="EMBL/GenBank/DDBJ databases">
        <authorList>
            <person name="de Groot N.N."/>
        </authorList>
    </citation>
    <scope>NUCLEOTIDE SEQUENCE [LARGE SCALE GENOMIC DNA]</scope>
    <source>
        <strain evidence="10 11">PYCC 4715</strain>
    </source>
</reference>
<feature type="binding site" evidence="7">
    <location>
        <position position="82"/>
    </location>
    <ligand>
        <name>ATP</name>
        <dbReference type="ChEBI" id="CHEBI:30616"/>
    </ligand>
</feature>
<dbReference type="GO" id="GO:0016887">
    <property type="term" value="F:ATP hydrolysis activity"/>
    <property type="evidence" value="ECO:0007669"/>
    <property type="project" value="InterPro"/>
</dbReference>
<dbReference type="PRINTS" id="PR00775">
    <property type="entry name" value="HEATSHOCK90"/>
</dbReference>
<keyword evidence="5 7" id="KW-0067">ATP-binding</keyword>
<evidence type="ECO:0000313" key="11">
    <source>
        <dbReference type="Proteomes" id="UP000182259"/>
    </source>
</evidence>
<dbReference type="HAMAP" id="MF_00505">
    <property type="entry name" value="HSP90"/>
    <property type="match status" value="1"/>
</dbReference>
<feature type="binding site" evidence="7">
    <location>
        <position position="101"/>
    </location>
    <ligand>
        <name>ATP</name>
        <dbReference type="ChEBI" id="CHEBI:30616"/>
    </ligand>
</feature>
<dbReference type="Gene3D" id="1.20.120.790">
    <property type="entry name" value="Heat shock protein 90, C-terminal domain"/>
    <property type="match status" value="1"/>
</dbReference>
<dbReference type="PIRSF" id="PIRSF002583">
    <property type="entry name" value="Hsp90"/>
    <property type="match status" value="1"/>
</dbReference>
<dbReference type="Gene3D" id="3.40.50.11260">
    <property type="match status" value="1"/>
</dbReference>
<dbReference type="InterPro" id="IPR001404">
    <property type="entry name" value="Hsp90_fam"/>
</dbReference>
<dbReference type="InterPro" id="IPR036890">
    <property type="entry name" value="HATPase_C_sf"/>
</dbReference>
<feature type="binding site" evidence="7">
    <location>
        <position position="36"/>
    </location>
    <ligand>
        <name>ATP</name>
        <dbReference type="ChEBI" id="CHEBI:30616"/>
    </ligand>
</feature>
<dbReference type="FunFam" id="3.30.230.80:FF:000001">
    <property type="entry name" value="Heat shock protein 90 alpha"/>
    <property type="match status" value="1"/>
</dbReference>
<keyword evidence="6" id="KW-0143">Chaperone</keyword>
<dbReference type="FunFam" id="3.40.50.11260:FF:000001">
    <property type="entry name" value="Heat shock protein 90 alpha"/>
    <property type="match status" value="1"/>
</dbReference>
<dbReference type="GO" id="GO:0005737">
    <property type="term" value="C:cytoplasm"/>
    <property type="evidence" value="ECO:0007669"/>
    <property type="project" value="UniProtKB-SubCell"/>
</dbReference>
<dbReference type="InterPro" id="IPR003594">
    <property type="entry name" value="HATPase_dom"/>
</dbReference>
<evidence type="ECO:0000256" key="4">
    <source>
        <dbReference type="ARBA" id="ARBA00022741"/>
    </source>
</evidence>
<evidence type="ECO:0000259" key="9">
    <source>
        <dbReference type="SMART" id="SM00387"/>
    </source>
</evidence>